<accession>A0A543J2E5</accession>
<name>A0A543J2E5_9ACTN</name>
<reference evidence="3 4" key="1">
    <citation type="submission" date="2019-06" db="EMBL/GenBank/DDBJ databases">
        <title>Sequencing the genomes of 1000 actinobacteria strains.</title>
        <authorList>
            <person name="Klenk H.-P."/>
        </authorList>
    </citation>
    <scope>NUCLEOTIDE SEQUENCE [LARGE SCALE GENOMIC DNA]</scope>
    <source>
        <strain evidence="3 4">DSM 43186</strain>
    </source>
</reference>
<dbReference type="AlphaFoldDB" id="A0A543J2E5"/>
<dbReference type="OrthoDB" id="8673173at2"/>
<dbReference type="EMBL" id="VFPQ01000001">
    <property type="protein sequence ID" value="TQM76999.1"/>
    <property type="molecule type" value="Genomic_DNA"/>
</dbReference>
<proteinExistence type="predicted"/>
<keyword evidence="4" id="KW-1185">Reference proteome</keyword>
<dbReference type="Gene3D" id="3.20.20.140">
    <property type="entry name" value="Metal-dependent hydrolases"/>
    <property type="match status" value="1"/>
</dbReference>
<dbReference type="InterPro" id="IPR032465">
    <property type="entry name" value="ACMSD"/>
</dbReference>
<gene>
    <name evidence="3" type="ORF">FHX40_3751</name>
</gene>
<evidence type="ECO:0000259" key="2">
    <source>
        <dbReference type="Pfam" id="PF04909"/>
    </source>
</evidence>
<dbReference type="GO" id="GO:0016787">
    <property type="term" value="F:hydrolase activity"/>
    <property type="evidence" value="ECO:0007669"/>
    <property type="project" value="InterPro"/>
</dbReference>
<dbReference type="PANTHER" id="PTHR21240:SF30">
    <property type="entry name" value="AMIDOHYDROLASE-RELATED DOMAIN-CONTAINING PROTEIN-RELATED"/>
    <property type="match status" value="1"/>
</dbReference>
<protein>
    <submittedName>
        <fullName evidence="3">2,3-dihydroxybenzoate decarboxylase</fullName>
    </submittedName>
</protein>
<organism evidence="3 4">
    <name type="scientific">Thermopolyspora flexuosa</name>
    <dbReference type="NCBI Taxonomy" id="103836"/>
    <lineage>
        <taxon>Bacteria</taxon>
        <taxon>Bacillati</taxon>
        <taxon>Actinomycetota</taxon>
        <taxon>Actinomycetes</taxon>
        <taxon>Streptosporangiales</taxon>
        <taxon>Streptosporangiaceae</taxon>
        <taxon>Thermopolyspora</taxon>
    </lineage>
</organism>
<dbReference type="Pfam" id="PF04909">
    <property type="entry name" value="Amidohydro_2"/>
    <property type="match status" value="1"/>
</dbReference>
<evidence type="ECO:0000256" key="1">
    <source>
        <dbReference type="ARBA" id="ARBA00023239"/>
    </source>
</evidence>
<sequence>MAGTPLTTGGEVGYLRIATEEAYAPAEMLDLYRELLDEPDIDPGFASLMGFYLRSDAERPAAVRRKLADLGEERLADMDAAGVDHAILALTAPGTQVFDPARARDVARLANERIAEACRAHPDRFSGLAAVGFEDAPSAVAELERGVKELGLKGLVCNSHIRGHYLDEERFYPILEAAEALDVPIYLHPQTPPRDMIRPMLEAGLDGAIFGFGVETGMHLLRMIVRGVFDRFPGLRVVVGHLGEALPFWLYRLDYMHAAQQRAARYQGNPRLELTVSEYLRRNVWVTTSGMAWAPAIMFCREVLGPDRVMYAMDYPYEYVPDEVRAQDALPLPLPELRRFYETNAIEVFRLDLTGTAEAADG</sequence>
<keyword evidence="1" id="KW-0456">Lyase</keyword>
<dbReference type="GO" id="GO:0005829">
    <property type="term" value="C:cytosol"/>
    <property type="evidence" value="ECO:0007669"/>
    <property type="project" value="TreeGrafter"/>
</dbReference>
<comment type="caution">
    <text evidence="3">The sequence shown here is derived from an EMBL/GenBank/DDBJ whole genome shotgun (WGS) entry which is preliminary data.</text>
</comment>
<dbReference type="SUPFAM" id="SSF51556">
    <property type="entry name" value="Metallo-dependent hydrolases"/>
    <property type="match status" value="1"/>
</dbReference>
<evidence type="ECO:0000313" key="4">
    <source>
        <dbReference type="Proteomes" id="UP000319213"/>
    </source>
</evidence>
<dbReference type="PANTHER" id="PTHR21240">
    <property type="entry name" value="2-AMINO-3-CARBOXYLMUCONATE-6-SEMIALDEHYDE DECARBOXYLASE"/>
    <property type="match status" value="1"/>
</dbReference>
<dbReference type="GO" id="GO:0016831">
    <property type="term" value="F:carboxy-lyase activity"/>
    <property type="evidence" value="ECO:0007669"/>
    <property type="project" value="InterPro"/>
</dbReference>
<dbReference type="RefSeq" id="WP_142260796.1">
    <property type="nucleotide sequence ID" value="NZ_BMPV01000009.1"/>
</dbReference>
<evidence type="ECO:0000313" key="3">
    <source>
        <dbReference type="EMBL" id="TQM76999.1"/>
    </source>
</evidence>
<feature type="domain" description="Amidohydrolase-related" evidence="2">
    <location>
        <begin position="72"/>
        <end position="351"/>
    </location>
</feature>
<dbReference type="Proteomes" id="UP000319213">
    <property type="component" value="Unassembled WGS sequence"/>
</dbReference>
<dbReference type="GO" id="GO:0019748">
    <property type="term" value="P:secondary metabolic process"/>
    <property type="evidence" value="ECO:0007669"/>
    <property type="project" value="TreeGrafter"/>
</dbReference>
<dbReference type="InterPro" id="IPR006680">
    <property type="entry name" value="Amidohydro-rel"/>
</dbReference>
<dbReference type="InterPro" id="IPR032466">
    <property type="entry name" value="Metal_Hydrolase"/>
</dbReference>